<dbReference type="InterPro" id="IPR029787">
    <property type="entry name" value="Nucleotide_cyclase"/>
</dbReference>
<keyword evidence="1" id="KW-0812">Transmembrane</keyword>
<proteinExistence type="predicted"/>
<keyword evidence="4" id="KW-1185">Reference proteome</keyword>
<dbReference type="PROSITE" id="PS50887">
    <property type="entry name" value="GGDEF"/>
    <property type="match status" value="1"/>
</dbReference>
<feature type="transmembrane region" description="Helical" evidence="1">
    <location>
        <begin position="290"/>
        <end position="312"/>
    </location>
</feature>
<feature type="transmembrane region" description="Helical" evidence="1">
    <location>
        <begin position="217"/>
        <end position="238"/>
    </location>
</feature>
<keyword evidence="1" id="KW-0472">Membrane</keyword>
<evidence type="ECO:0000313" key="4">
    <source>
        <dbReference type="Proteomes" id="UP001197247"/>
    </source>
</evidence>
<dbReference type="PANTHER" id="PTHR45138:SF9">
    <property type="entry name" value="DIGUANYLATE CYCLASE DGCM-RELATED"/>
    <property type="match status" value="1"/>
</dbReference>
<feature type="transmembrane region" description="Helical" evidence="1">
    <location>
        <begin position="324"/>
        <end position="343"/>
    </location>
</feature>
<dbReference type="Gene3D" id="3.30.70.270">
    <property type="match status" value="1"/>
</dbReference>
<feature type="transmembrane region" description="Helical" evidence="1">
    <location>
        <begin position="92"/>
        <end position="113"/>
    </location>
</feature>
<dbReference type="NCBIfam" id="TIGR00254">
    <property type="entry name" value="GGDEF"/>
    <property type="match status" value="1"/>
</dbReference>
<dbReference type="InterPro" id="IPR000160">
    <property type="entry name" value="GGDEF_dom"/>
</dbReference>
<reference evidence="3 4" key="1">
    <citation type="submission" date="2021-05" db="EMBL/GenBank/DDBJ databases">
        <title>Kineosporia and Streptomyces sp. nov. two new marine actinobacteria isolated from Coral.</title>
        <authorList>
            <person name="Buangrab K."/>
            <person name="Sutthacheep M."/>
            <person name="Yeemin T."/>
            <person name="Harunari E."/>
            <person name="Igarashi Y."/>
            <person name="Kanchanasin P."/>
            <person name="Tanasupawat S."/>
            <person name="Phongsopitanun W."/>
        </authorList>
    </citation>
    <scope>NUCLEOTIDE SEQUENCE [LARGE SCALE GENOMIC DNA]</scope>
    <source>
        <strain evidence="3 4">J2-2</strain>
    </source>
</reference>
<evidence type="ECO:0000313" key="3">
    <source>
        <dbReference type="EMBL" id="MBT0768321.1"/>
    </source>
</evidence>
<feature type="transmembrane region" description="Helical" evidence="1">
    <location>
        <begin position="185"/>
        <end position="205"/>
    </location>
</feature>
<feature type="transmembrane region" description="Helical" evidence="1">
    <location>
        <begin position="125"/>
        <end position="142"/>
    </location>
</feature>
<dbReference type="SUPFAM" id="SSF55073">
    <property type="entry name" value="Nucleotide cyclase"/>
    <property type="match status" value="1"/>
</dbReference>
<protein>
    <submittedName>
        <fullName evidence="3">GGDEF domain-containing protein</fullName>
    </submittedName>
</protein>
<dbReference type="PANTHER" id="PTHR45138">
    <property type="entry name" value="REGULATORY COMPONENTS OF SENSORY TRANSDUCTION SYSTEM"/>
    <property type="match status" value="1"/>
</dbReference>
<feature type="transmembrane region" description="Helical" evidence="1">
    <location>
        <begin position="37"/>
        <end position="56"/>
    </location>
</feature>
<feature type="transmembrane region" description="Helical" evidence="1">
    <location>
        <begin position="250"/>
        <end position="269"/>
    </location>
</feature>
<dbReference type="SMART" id="SM00267">
    <property type="entry name" value="GGDEF"/>
    <property type="match status" value="1"/>
</dbReference>
<feature type="domain" description="GGDEF" evidence="2">
    <location>
        <begin position="388"/>
        <end position="510"/>
    </location>
</feature>
<dbReference type="Pfam" id="PF00990">
    <property type="entry name" value="GGDEF"/>
    <property type="match status" value="1"/>
</dbReference>
<comment type="caution">
    <text evidence="3">The sequence shown here is derived from an EMBL/GenBank/DDBJ whole genome shotgun (WGS) entry which is preliminary data.</text>
</comment>
<name>A0ABS5TBA8_9ACTN</name>
<dbReference type="InterPro" id="IPR050469">
    <property type="entry name" value="Diguanylate_Cyclase"/>
</dbReference>
<feature type="transmembrane region" description="Helical" evidence="1">
    <location>
        <begin position="62"/>
        <end position="80"/>
    </location>
</feature>
<evidence type="ECO:0000256" key="1">
    <source>
        <dbReference type="SAM" id="Phobius"/>
    </source>
</evidence>
<dbReference type="Proteomes" id="UP001197247">
    <property type="component" value="Unassembled WGS sequence"/>
</dbReference>
<keyword evidence="1" id="KW-1133">Transmembrane helix</keyword>
<feature type="transmembrane region" description="Helical" evidence="1">
    <location>
        <begin position="154"/>
        <end position="173"/>
    </location>
</feature>
<dbReference type="CDD" id="cd01949">
    <property type="entry name" value="GGDEF"/>
    <property type="match status" value="1"/>
</dbReference>
<dbReference type="EMBL" id="JAHBAY010000002">
    <property type="protein sequence ID" value="MBT0768321.1"/>
    <property type="molecule type" value="Genomic_DNA"/>
</dbReference>
<organism evidence="3 4">
    <name type="scientific">Kineosporia corallincola</name>
    <dbReference type="NCBI Taxonomy" id="2835133"/>
    <lineage>
        <taxon>Bacteria</taxon>
        <taxon>Bacillati</taxon>
        <taxon>Actinomycetota</taxon>
        <taxon>Actinomycetes</taxon>
        <taxon>Kineosporiales</taxon>
        <taxon>Kineosporiaceae</taxon>
        <taxon>Kineosporia</taxon>
    </lineage>
</organism>
<sequence>MPAGWAGRVDLAGDAVVPVTGDDRWVMVKPEARSPGLVGLGVLTAVSVPLATLPSFSEKVSAVTYFVSFCLCQVLTVAAVRRIPAAQRGPWSLMLVTASMWMLGEIWALVATWRQSDAYPTPADIGYVVGYAVLALAVLRLDRRDATTLRAGPLLDAAIVTLSVATLTVVFVIRPMVTDASESLLVRTVSSLYPLIDVLLVYLVARLLGSGRTRSRSLIWLAAAMLCTFVADTVMNVQAVAGHYFHYPPLLNLLWLLFYLFMGFAALEAGRPRQASRPVRCDRGDGDLNVPRLVVLAVAAMLPSLVVVSYGWWTQADLITSAQLGAGSAVLIALVAARIWGLITQLQAQARQLDRLAALDPLTGVANRRTWDAELPRFMAPEVRAGEETVLVALLDLDHFKRFNDTRGHQAGDELLRAAAAAWRDALGEDGLLARWGGEEFAVVLRAEDENSGLKRLDGLRAVVPQQQTVSIGVARWDGQMPADELIRVVDQALYEAKAHGRNLMCRAERDQLRAA</sequence>
<gene>
    <name evidence="3" type="ORF">KIH74_05265</name>
</gene>
<accession>A0ABS5TBA8</accession>
<dbReference type="InterPro" id="IPR043128">
    <property type="entry name" value="Rev_trsase/Diguanyl_cyclase"/>
</dbReference>
<dbReference type="RefSeq" id="WP_214154621.1">
    <property type="nucleotide sequence ID" value="NZ_JAHBAY010000002.1"/>
</dbReference>
<evidence type="ECO:0000259" key="2">
    <source>
        <dbReference type="PROSITE" id="PS50887"/>
    </source>
</evidence>